<sequence length="200" mass="22338">MKKLIIASNNKKKIKELKSIVENLGWDVKSLADENIDIEVEEDGLTFEENAEKKAREIYDFLIRRGDKNFAVLSDDSGLEVDYLNGAPGVYSARYAGEHGNDDANNKKLLEELKEATGEDRRGRFVCAIALIGADGNSNIVRGTVEGLIMEELNGEGGFGYDPLFYYEPAGQTFGELEAIEKNKISHRANALRKIEEYLK</sequence>
<accession>A0ABR7DHD8</accession>
<dbReference type="GO" id="GO:0036220">
    <property type="term" value="F:ITP diphosphatase activity"/>
    <property type="evidence" value="ECO:0007669"/>
    <property type="project" value="UniProtKB-EC"/>
</dbReference>
<dbReference type="HAMAP" id="MF_01405">
    <property type="entry name" value="Non_canon_purine_NTPase"/>
    <property type="match status" value="1"/>
</dbReference>
<dbReference type="Pfam" id="PF01725">
    <property type="entry name" value="Ham1p_like"/>
    <property type="match status" value="1"/>
</dbReference>
<dbReference type="PANTHER" id="PTHR11067">
    <property type="entry name" value="INOSINE TRIPHOSPHATE PYROPHOSPHATASE/HAM1 PROTEIN"/>
    <property type="match status" value="1"/>
</dbReference>
<keyword evidence="10" id="KW-1185">Reference proteome</keyword>
<dbReference type="EC" id="3.6.1.66" evidence="7"/>
<comment type="catalytic activity">
    <reaction evidence="7">
        <text>XTP + H2O = XMP + diphosphate + H(+)</text>
        <dbReference type="Rhea" id="RHEA:28610"/>
        <dbReference type="ChEBI" id="CHEBI:15377"/>
        <dbReference type="ChEBI" id="CHEBI:15378"/>
        <dbReference type="ChEBI" id="CHEBI:33019"/>
        <dbReference type="ChEBI" id="CHEBI:57464"/>
        <dbReference type="ChEBI" id="CHEBI:61314"/>
        <dbReference type="EC" id="3.6.1.66"/>
    </reaction>
</comment>
<keyword evidence="3 7" id="KW-0547">Nucleotide-binding</keyword>
<dbReference type="NCBIfam" id="TIGR00042">
    <property type="entry name" value="RdgB/HAM1 family non-canonical purine NTP pyrophosphatase"/>
    <property type="match status" value="1"/>
</dbReference>
<comment type="cofactor">
    <cofactor evidence="7">
        <name>Mg(2+)</name>
        <dbReference type="ChEBI" id="CHEBI:18420"/>
    </cofactor>
    <text evidence="7">Binds 1 Mg(2+) ion per subunit.</text>
</comment>
<comment type="catalytic activity">
    <reaction evidence="7">
        <text>ITP + H2O = IMP + diphosphate + H(+)</text>
        <dbReference type="Rhea" id="RHEA:29399"/>
        <dbReference type="ChEBI" id="CHEBI:15377"/>
        <dbReference type="ChEBI" id="CHEBI:15378"/>
        <dbReference type="ChEBI" id="CHEBI:33019"/>
        <dbReference type="ChEBI" id="CHEBI:58053"/>
        <dbReference type="ChEBI" id="CHEBI:61402"/>
        <dbReference type="EC" id="3.6.1.66"/>
    </reaction>
</comment>
<comment type="caution">
    <text evidence="9">The sequence shown here is derived from an EMBL/GenBank/DDBJ whole genome shotgun (WGS) entry which is preliminary data.</text>
</comment>
<feature type="binding site" evidence="7">
    <location>
        <begin position="159"/>
        <end position="162"/>
    </location>
    <ligand>
        <name>substrate</name>
    </ligand>
</feature>
<comment type="subunit">
    <text evidence="7">Homodimer.</text>
</comment>
<dbReference type="CDD" id="cd00515">
    <property type="entry name" value="HAM1"/>
    <property type="match status" value="1"/>
</dbReference>
<feature type="binding site" evidence="7">
    <location>
        <position position="182"/>
    </location>
    <ligand>
        <name>substrate</name>
    </ligand>
</feature>
<evidence type="ECO:0000256" key="2">
    <source>
        <dbReference type="ARBA" id="ARBA00022723"/>
    </source>
</evidence>
<dbReference type="EMBL" id="JACOOO010000044">
    <property type="protein sequence ID" value="MBC5630819.1"/>
    <property type="molecule type" value="Genomic_DNA"/>
</dbReference>
<keyword evidence="2 7" id="KW-0479">Metal-binding</keyword>
<comment type="catalytic activity">
    <reaction evidence="7">
        <text>dITP + H2O = dIMP + diphosphate + H(+)</text>
        <dbReference type="Rhea" id="RHEA:28342"/>
        <dbReference type="ChEBI" id="CHEBI:15377"/>
        <dbReference type="ChEBI" id="CHEBI:15378"/>
        <dbReference type="ChEBI" id="CHEBI:33019"/>
        <dbReference type="ChEBI" id="CHEBI:61194"/>
        <dbReference type="ChEBI" id="CHEBI:61382"/>
        <dbReference type="EC" id="3.6.1.66"/>
    </reaction>
</comment>
<feature type="binding site" evidence="7">
    <location>
        <begin position="187"/>
        <end position="188"/>
    </location>
    <ligand>
        <name>substrate</name>
    </ligand>
</feature>
<keyword evidence="5 7" id="KW-0460">Magnesium</keyword>
<feature type="active site" description="Proton acceptor" evidence="7">
    <location>
        <position position="76"/>
    </location>
</feature>
<evidence type="ECO:0000256" key="6">
    <source>
        <dbReference type="ARBA" id="ARBA00023080"/>
    </source>
</evidence>
<dbReference type="InterPro" id="IPR002637">
    <property type="entry name" value="RdgB/HAM1"/>
</dbReference>
<dbReference type="InterPro" id="IPR020922">
    <property type="entry name" value="dITP/XTP_pyrophosphatase"/>
</dbReference>
<evidence type="ECO:0000256" key="5">
    <source>
        <dbReference type="ARBA" id="ARBA00022842"/>
    </source>
</evidence>
<keyword evidence="4 7" id="KW-0378">Hydrolase</keyword>
<proteinExistence type="inferred from homology"/>
<dbReference type="SUPFAM" id="SSF52972">
    <property type="entry name" value="ITPase-like"/>
    <property type="match status" value="1"/>
</dbReference>
<dbReference type="InterPro" id="IPR029001">
    <property type="entry name" value="ITPase-like_fam"/>
</dbReference>
<evidence type="ECO:0000256" key="3">
    <source>
        <dbReference type="ARBA" id="ARBA00022741"/>
    </source>
</evidence>
<comment type="similarity">
    <text evidence="1 7 8">Belongs to the HAM1 NTPase family.</text>
</comment>
<feature type="binding site" evidence="7">
    <location>
        <position position="76"/>
    </location>
    <ligand>
        <name>Mg(2+)</name>
        <dbReference type="ChEBI" id="CHEBI:18420"/>
    </ligand>
</feature>
<organism evidence="9 10">
    <name type="scientific">Clostridium hominis</name>
    <dbReference type="NCBI Taxonomy" id="2763036"/>
    <lineage>
        <taxon>Bacteria</taxon>
        <taxon>Bacillati</taxon>
        <taxon>Bacillota</taxon>
        <taxon>Clostridia</taxon>
        <taxon>Eubacteriales</taxon>
        <taxon>Clostridiaceae</taxon>
        <taxon>Clostridium</taxon>
    </lineage>
</organism>
<evidence type="ECO:0000256" key="4">
    <source>
        <dbReference type="ARBA" id="ARBA00022801"/>
    </source>
</evidence>
<name>A0ABR7DHD8_9CLOT</name>
<evidence type="ECO:0000313" key="10">
    <source>
        <dbReference type="Proteomes" id="UP000596929"/>
    </source>
</evidence>
<comment type="function">
    <text evidence="7">Pyrophosphatase that catalyzes the hydrolysis of nucleoside triphosphates to their monophosphate derivatives, with a high preference for the non-canonical purine nucleotides XTP (xanthosine triphosphate), dITP (deoxyinosine triphosphate) and ITP. Seems to function as a house-cleaning enzyme that removes non-canonical purine nucleotides from the nucleotide pool, thus preventing their incorporation into DNA/RNA and avoiding chromosomal lesions.</text>
</comment>
<dbReference type="NCBIfam" id="NF011397">
    <property type="entry name" value="PRK14822.1"/>
    <property type="match status" value="1"/>
</dbReference>
<dbReference type="Gene3D" id="3.90.950.10">
    <property type="match status" value="1"/>
</dbReference>
<dbReference type="Proteomes" id="UP000596929">
    <property type="component" value="Unassembled WGS sequence"/>
</dbReference>
<feature type="binding site" evidence="7">
    <location>
        <position position="77"/>
    </location>
    <ligand>
        <name>substrate</name>
    </ligand>
</feature>
<gene>
    <name evidence="9" type="ORF">H8S20_18350</name>
</gene>
<feature type="binding site" evidence="7">
    <location>
        <begin position="8"/>
        <end position="13"/>
    </location>
    <ligand>
        <name>substrate</name>
    </ligand>
</feature>
<evidence type="ECO:0000256" key="1">
    <source>
        <dbReference type="ARBA" id="ARBA00008023"/>
    </source>
</evidence>
<evidence type="ECO:0000256" key="7">
    <source>
        <dbReference type="HAMAP-Rule" id="MF_01405"/>
    </source>
</evidence>
<dbReference type="PANTHER" id="PTHR11067:SF9">
    <property type="entry name" value="INOSINE TRIPHOSPHATE PYROPHOSPHATASE"/>
    <property type="match status" value="1"/>
</dbReference>
<reference evidence="9 10" key="1">
    <citation type="submission" date="2020-08" db="EMBL/GenBank/DDBJ databases">
        <title>Genome public.</title>
        <authorList>
            <person name="Liu C."/>
            <person name="Sun Q."/>
        </authorList>
    </citation>
    <scope>NUCLEOTIDE SEQUENCE [LARGE SCALE GENOMIC DNA]</scope>
    <source>
        <strain evidence="9 10">NSJ-6</strain>
    </source>
</reference>
<keyword evidence="6 7" id="KW-0546">Nucleotide metabolism</keyword>
<evidence type="ECO:0000313" key="9">
    <source>
        <dbReference type="EMBL" id="MBC5630819.1"/>
    </source>
</evidence>
<feature type="binding site" evidence="7">
    <location>
        <position position="41"/>
    </location>
    <ligand>
        <name>Mg(2+)</name>
        <dbReference type="ChEBI" id="CHEBI:18420"/>
    </ligand>
</feature>
<protein>
    <recommendedName>
        <fullName evidence="7">dITP/XTP pyrophosphatase</fullName>
        <ecNumber evidence="7">3.6.1.66</ecNumber>
    </recommendedName>
    <alternativeName>
        <fullName evidence="7">Non-canonical purine NTP pyrophosphatase</fullName>
    </alternativeName>
    <alternativeName>
        <fullName evidence="7">Non-standard purine NTP pyrophosphatase</fullName>
    </alternativeName>
    <alternativeName>
        <fullName evidence="7">Nucleoside-triphosphate diphosphatase</fullName>
    </alternativeName>
    <alternativeName>
        <fullName evidence="7">Nucleoside-triphosphate pyrophosphatase</fullName>
        <shortName evidence="7">NTPase</shortName>
    </alternativeName>
</protein>
<evidence type="ECO:0000256" key="8">
    <source>
        <dbReference type="RuleBase" id="RU003781"/>
    </source>
</evidence>
<dbReference type="RefSeq" id="WP_186861045.1">
    <property type="nucleotide sequence ID" value="NZ_JACOOO010000044.1"/>
</dbReference>